<feature type="transmembrane region" description="Helical" evidence="15">
    <location>
        <begin position="102"/>
        <end position="121"/>
    </location>
</feature>
<comment type="subcellular location">
    <subcellularLocation>
        <location evidence="1">Cell inner membrane</location>
        <topology evidence="1">Multi-pass membrane protein</topology>
    </subcellularLocation>
</comment>
<protein>
    <recommendedName>
        <fullName evidence="3">Mercuric transport protein MerT</fullName>
    </recommendedName>
    <alternativeName>
        <fullName evidence="13">Mercury ion transport protein</fullName>
    </alternativeName>
</protein>
<keyword evidence="11 15" id="KW-1133">Transmembrane helix</keyword>
<sequence>MAQDQPGSDKALRRSTILTTLGGIAAAFGAAACCALPILLASLGIGTAWLGGIAGFTGPHQALLMAASTILLAISAVFLWRMQSRAQQCGPDGNCAPPWVRIMLLIGLFIGALLLAAGHFYV</sequence>
<dbReference type="GO" id="GO:0015097">
    <property type="term" value="F:mercury ion transmembrane transporter activity"/>
    <property type="evidence" value="ECO:0007669"/>
    <property type="project" value="InterPro"/>
</dbReference>
<evidence type="ECO:0000256" key="13">
    <source>
        <dbReference type="ARBA" id="ARBA00030934"/>
    </source>
</evidence>
<name>A0A4Q1KD25_9SPHN</name>
<evidence type="ECO:0000256" key="14">
    <source>
        <dbReference type="ARBA" id="ARBA00045720"/>
    </source>
</evidence>
<dbReference type="EMBL" id="SBKP01000022">
    <property type="protein sequence ID" value="RXR25217.1"/>
    <property type="molecule type" value="Genomic_DNA"/>
</dbReference>
<keyword evidence="9" id="KW-0479">Metal-binding</keyword>
<keyword evidence="4" id="KW-0813">Transport</keyword>
<evidence type="ECO:0000256" key="3">
    <source>
        <dbReference type="ARBA" id="ARBA00017053"/>
    </source>
</evidence>
<organism evidence="16 17">
    <name type="scientific">Sphingobium fluviale</name>
    <dbReference type="NCBI Taxonomy" id="2506423"/>
    <lineage>
        <taxon>Bacteria</taxon>
        <taxon>Pseudomonadati</taxon>
        <taxon>Pseudomonadota</taxon>
        <taxon>Alphaproteobacteria</taxon>
        <taxon>Sphingomonadales</taxon>
        <taxon>Sphingomonadaceae</taxon>
        <taxon>Sphingobium</taxon>
    </lineage>
</organism>
<comment type="similarity">
    <text evidence="2">Belongs to the MerT family.</text>
</comment>
<evidence type="ECO:0000313" key="17">
    <source>
        <dbReference type="Proteomes" id="UP000290958"/>
    </source>
</evidence>
<evidence type="ECO:0000256" key="2">
    <source>
        <dbReference type="ARBA" id="ARBA00008224"/>
    </source>
</evidence>
<dbReference type="Pfam" id="PF02411">
    <property type="entry name" value="MerT"/>
    <property type="match status" value="1"/>
</dbReference>
<comment type="caution">
    <text evidence="16">The sequence shown here is derived from an EMBL/GenBank/DDBJ whole genome shotgun (WGS) entry which is preliminary data.</text>
</comment>
<accession>A0A4Q1KD25</accession>
<proteinExistence type="inferred from homology"/>
<evidence type="ECO:0000256" key="12">
    <source>
        <dbReference type="ARBA" id="ARBA00023136"/>
    </source>
</evidence>
<dbReference type="OrthoDB" id="7274951at2"/>
<keyword evidence="12 15" id="KW-0472">Membrane</keyword>
<feature type="transmembrane region" description="Helical" evidence="15">
    <location>
        <begin position="21"/>
        <end position="50"/>
    </location>
</feature>
<evidence type="ECO:0000256" key="6">
    <source>
        <dbReference type="ARBA" id="ARBA00022475"/>
    </source>
</evidence>
<keyword evidence="7" id="KW-0997">Cell inner membrane</keyword>
<evidence type="ECO:0000256" key="11">
    <source>
        <dbReference type="ARBA" id="ARBA00022989"/>
    </source>
</evidence>
<keyword evidence="6" id="KW-1003">Cell membrane</keyword>
<evidence type="ECO:0000256" key="15">
    <source>
        <dbReference type="SAM" id="Phobius"/>
    </source>
</evidence>
<evidence type="ECO:0000256" key="5">
    <source>
        <dbReference type="ARBA" id="ARBA00022466"/>
    </source>
</evidence>
<dbReference type="InterPro" id="IPR003457">
    <property type="entry name" value="Transprt_MerT"/>
</dbReference>
<evidence type="ECO:0000256" key="10">
    <source>
        <dbReference type="ARBA" id="ARBA00022914"/>
    </source>
</evidence>
<gene>
    <name evidence="16" type="ORF">EQG66_14425</name>
</gene>
<reference evidence="17" key="1">
    <citation type="submission" date="2019-01" db="EMBL/GenBank/DDBJ databases">
        <title>Cytophagaceae bacterium strain CAR-16.</title>
        <authorList>
            <person name="Chen W.-M."/>
        </authorList>
    </citation>
    <scope>NUCLEOTIDE SEQUENCE [LARGE SCALE GENOMIC DNA]</scope>
    <source>
        <strain evidence="17">CHR27</strain>
    </source>
</reference>
<feature type="transmembrane region" description="Helical" evidence="15">
    <location>
        <begin position="62"/>
        <end position="81"/>
    </location>
</feature>
<dbReference type="AlphaFoldDB" id="A0A4Q1KD25"/>
<comment type="function">
    <text evidence="14">Involved in mercury resistance. Probably transfers a mercuric ion from the periplasmic Hg(2+)-binding protein MerP to the cytoplasmic mercuric reductase MerA.</text>
</comment>
<keyword evidence="10" id="KW-0476">Mercury</keyword>
<dbReference type="GO" id="GO:0005886">
    <property type="term" value="C:plasma membrane"/>
    <property type="evidence" value="ECO:0007669"/>
    <property type="project" value="UniProtKB-SubCell"/>
</dbReference>
<evidence type="ECO:0000256" key="7">
    <source>
        <dbReference type="ARBA" id="ARBA00022519"/>
    </source>
</evidence>
<evidence type="ECO:0000256" key="9">
    <source>
        <dbReference type="ARBA" id="ARBA00022723"/>
    </source>
</evidence>
<evidence type="ECO:0000256" key="8">
    <source>
        <dbReference type="ARBA" id="ARBA00022692"/>
    </source>
</evidence>
<evidence type="ECO:0000256" key="4">
    <source>
        <dbReference type="ARBA" id="ARBA00022448"/>
    </source>
</evidence>
<keyword evidence="8 15" id="KW-0812">Transmembrane</keyword>
<keyword evidence="17" id="KW-1185">Reference proteome</keyword>
<evidence type="ECO:0000313" key="16">
    <source>
        <dbReference type="EMBL" id="RXR25217.1"/>
    </source>
</evidence>
<dbReference type="Proteomes" id="UP000290958">
    <property type="component" value="Unassembled WGS sequence"/>
</dbReference>
<evidence type="ECO:0000256" key="1">
    <source>
        <dbReference type="ARBA" id="ARBA00004429"/>
    </source>
</evidence>
<dbReference type="GO" id="GO:0046872">
    <property type="term" value="F:metal ion binding"/>
    <property type="evidence" value="ECO:0007669"/>
    <property type="project" value="UniProtKB-KW"/>
</dbReference>
<keyword evidence="5" id="KW-0475">Mercuric resistance</keyword>